<organism evidence="2 3">
    <name type="scientific">Polaribacter marinus</name>
    <dbReference type="NCBI Taxonomy" id="2916838"/>
    <lineage>
        <taxon>Bacteria</taxon>
        <taxon>Pseudomonadati</taxon>
        <taxon>Bacteroidota</taxon>
        <taxon>Flavobacteriia</taxon>
        <taxon>Flavobacteriales</taxon>
        <taxon>Flavobacteriaceae</taxon>
    </lineage>
</organism>
<evidence type="ECO:0000256" key="1">
    <source>
        <dbReference type="SAM" id="SignalP"/>
    </source>
</evidence>
<feature type="chain" id="PRO_5040786717" evidence="1">
    <location>
        <begin position="22"/>
        <end position="191"/>
    </location>
</feature>
<keyword evidence="3" id="KW-1185">Reference proteome</keyword>
<reference evidence="2" key="1">
    <citation type="submission" date="2022-02" db="EMBL/GenBank/DDBJ databases">
        <title>Polaribacter sp. MSW13, isolated from seawater.</title>
        <authorList>
            <person name="Kristyanto S."/>
            <person name="Jung J."/>
            <person name="Jeon C.O."/>
        </authorList>
    </citation>
    <scope>NUCLEOTIDE SEQUENCE</scope>
    <source>
        <strain evidence="2">MSW13</strain>
    </source>
</reference>
<feature type="signal peptide" evidence="1">
    <location>
        <begin position="1"/>
        <end position="21"/>
    </location>
</feature>
<accession>A0A9X2ANU4</accession>
<gene>
    <name evidence="2" type="ORF">MC378_13960</name>
</gene>
<comment type="caution">
    <text evidence="2">The sequence shown here is derived from an EMBL/GenBank/DDBJ whole genome shotgun (WGS) entry which is preliminary data.</text>
</comment>
<keyword evidence="1" id="KW-0732">Signal</keyword>
<protein>
    <submittedName>
        <fullName evidence="2">Uncharacterized protein</fullName>
    </submittedName>
</protein>
<sequence length="191" mass="22324">MRRIKYLSLVFVFLVTISAQEQNETKISDETIEDISKKICSASIAYRTVSAKTAGKDIEDLILVNIGVLREDPKYREKLTKFWNEHSEKLICYEGPEDETRNPQHFLKRIVDLGMYKSVLCHFLLSDKDEYPIDVNSVEIYNGKEETFLDYLNEIISKPDNEKKYNIKEIKMLRLTIIQDYNAKTASELKN</sequence>
<dbReference type="AlphaFoldDB" id="A0A9X2ANU4"/>
<dbReference type="EMBL" id="JAKQYM010000014">
    <property type="protein sequence ID" value="MCI2230279.1"/>
    <property type="molecule type" value="Genomic_DNA"/>
</dbReference>
<dbReference type="RefSeq" id="WP_242179389.1">
    <property type="nucleotide sequence ID" value="NZ_JAKQYM010000014.1"/>
</dbReference>
<evidence type="ECO:0000313" key="3">
    <source>
        <dbReference type="Proteomes" id="UP001139369"/>
    </source>
</evidence>
<evidence type="ECO:0000313" key="2">
    <source>
        <dbReference type="EMBL" id="MCI2230279.1"/>
    </source>
</evidence>
<dbReference type="Proteomes" id="UP001139369">
    <property type="component" value="Unassembled WGS sequence"/>
</dbReference>
<name>A0A9X2ANU4_9FLAO</name>
<proteinExistence type="predicted"/>